<gene>
    <name evidence="7" type="ordered locus">AALP_Aa3g155200</name>
</gene>
<name>A0A087H9E1_ARAAL</name>
<dbReference type="EMBL" id="CM002871">
    <property type="protein sequence ID" value="KFK38743.1"/>
    <property type="molecule type" value="Genomic_DNA"/>
</dbReference>
<comment type="subcellular location">
    <subcellularLocation>
        <location evidence="1">Nucleus</location>
        <location evidence="1">Nucleolus</location>
    </subcellularLocation>
</comment>
<dbReference type="Pfam" id="PF06870">
    <property type="entry name" value="RNA_pol_I_A49"/>
    <property type="match status" value="1"/>
</dbReference>
<evidence type="ECO:0008006" key="9">
    <source>
        <dbReference type="Google" id="ProtNLM"/>
    </source>
</evidence>
<evidence type="ECO:0000256" key="3">
    <source>
        <dbReference type="ARBA" id="ARBA00022478"/>
    </source>
</evidence>
<reference evidence="8" key="1">
    <citation type="journal article" date="2015" name="Nat. Plants">
        <title>Genome expansion of Arabis alpina linked with retrotransposition and reduced symmetric DNA methylation.</title>
        <authorList>
            <person name="Willing E.M."/>
            <person name="Rawat V."/>
            <person name="Mandakova T."/>
            <person name="Maumus F."/>
            <person name="James G.V."/>
            <person name="Nordstroem K.J."/>
            <person name="Becker C."/>
            <person name="Warthmann N."/>
            <person name="Chica C."/>
            <person name="Szarzynska B."/>
            <person name="Zytnicki M."/>
            <person name="Albani M.C."/>
            <person name="Kiefer C."/>
            <person name="Bergonzi S."/>
            <person name="Castaings L."/>
            <person name="Mateos J.L."/>
            <person name="Berns M.C."/>
            <person name="Bujdoso N."/>
            <person name="Piofczyk T."/>
            <person name="de Lorenzo L."/>
            <person name="Barrero-Sicilia C."/>
            <person name="Mateos I."/>
            <person name="Piednoel M."/>
            <person name="Hagmann J."/>
            <person name="Chen-Min-Tao R."/>
            <person name="Iglesias-Fernandez R."/>
            <person name="Schuster S.C."/>
            <person name="Alonso-Blanco C."/>
            <person name="Roudier F."/>
            <person name="Carbonero P."/>
            <person name="Paz-Ares J."/>
            <person name="Davis S.J."/>
            <person name="Pecinka A."/>
            <person name="Quesneville H."/>
            <person name="Colot V."/>
            <person name="Lysak M.A."/>
            <person name="Weigel D."/>
            <person name="Coupland G."/>
            <person name="Schneeberger K."/>
        </authorList>
    </citation>
    <scope>NUCLEOTIDE SEQUENCE [LARGE SCALE GENOMIC DNA]</scope>
    <source>
        <strain evidence="8">cv. Pajares</strain>
    </source>
</reference>
<dbReference type="GO" id="GO:0006351">
    <property type="term" value="P:DNA-templated transcription"/>
    <property type="evidence" value="ECO:0007669"/>
    <property type="project" value="InterPro"/>
</dbReference>
<dbReference type="GO" id="GO:0003677">
    <property type="term" value="F:DNA binding"/>
    <property type="evidence" value="ECO:0007669"/>
    <property type="project" value="InterPro"/>
</dbReference>
<feature type="region of interest" description="Disordered" evidence="6">
    <location>
        <begin position="1"/>
        <end position="30"/>
    </location>
</feature>
<evidence type="ECO:0000313" key="8">
    <source>
        <dbReference type="Proteomes" id="UP000029120"/>
    </source>
</evidence>
<evidence type="ECO:0000256" key="1">
    <source>
        <dbReference type="ARBA" id="ARBA00004604"/>
    </source>
</evidence>
<evidence type="ECO:0000256" key="4">
    <source>
        <dbReference type="ARBA" id="ARBA00023163"/>
    </source>
</evidence>
<dbReference type="Proteomes" id="UP000029120">
    <property type="component" value="Chromosome 3"/>
</dbReference>
<proteinExistence type="inferred from homology"/>
<keyword evidence="8" id="KW-1185">Reference proteome</keyword>
<comment type="similarity">
    <text evidence="2">Belongs to the eukaryotic RPA49/POLR1E RNA polymerase subunit family.</text>
</comment>
<keyword evidence="3" id="KW-0240">DNA-directed RNA polymerase</keyword>
<dbReference type="OMA" id="DVYPFDE"/>
<dbReference type="PANTHER" id="PTHR14440">
    <property type="entry name" value="DNA-DIRECTED RNA POLYMERASE I SUBUNIT RPA49"/>
    <property type="match status" value="1"/>
</dbReference>
<evidence type="ECO:0000256" key="6">
    <source>
        <dbReference type="SAM" id="MobiDB-lite"/>
    </source>
</evidence>
<dbReference type="eggNOG" id="KOG4183">
    <property type="taxonomic scope" value="Eukaryota"/>
</dbReference>
<keyword evidence="4" id="KW-0804">Transcription</keyword>
<dbReference type="Gramene" id="KFK38743">
    <property type="protein sequence ID" value="KFK38743"/>
    <property type="gene ID" value="AALP_AA3G155200"/>
</dbReference>
<dbReference type="GO" id="GO:0005730">
    <property type="term" value="C:nucleolus"/>
    <property type="evidence" value="ECO:0007669"/>
    <property type="project" value="UniProtKB-SubCell"/>
</dbReference>
<evidence type="ECO:0000256" key="2">
    <source>
        <dbReference type="ARBA" id="ARBA00009430"/>
    </source>
</evidence>
<dbReference type="OrthoDB" id="532500at2759"/>
<evidence type="ECO:0000313" key="7">
    <source>
        <dbReference type="EMBL" id="KFK38743.1"/>
    </source>
</evidence>
<feature type="compositionally biased region" description="Acidic residues" evidence="6">
    <location>
        <begin position="1"/>
        <end position="11"/>
    </location>
</feature>
<evidence type="ECO:0000256" key="5">
    <source>
        <dbReference type="ARBA" id="ARBA00023242"/>
    </source>
</evidence>
<sequence length="426" mass="48210">MADEYQSEEDEFKTPLPLQKSKKKITENHHEDGAIDIKVKRISEKPDRISPIVAYFSSGYNPCAQSEEDVVESPKVTVYKHKAEAKKRLQVVVSPPGANVEFVGTNYSGEAAARQTCMYSLGVLDKETQTLRILPIAYNKIIRLEPRVKGSETVESEDSDSDKVITKDRMAKLNRSFGTKDAINRDKKRHALNLGDDPEAKELLESKLNKVDVKTSALESTSSIVARNIPPYDASATTPEEVYPIEKIIGKGEYNFLQDIHRLLEQGTEAVTDAYPVFVRNRLDMLRDIQDETEKETMSVVLSFITHLVKFNDLNQMNGYESAKDHKFPGIIRQKCESLFKDSDVKKMHDEKRALLISYVVALTLHVDKFKTNPADIAKDLRISDVNIRKHFENLGCKISRGKSGSLATLPVPLQFPQAMRKKRKR</sequence>
<organism evidence="7 8">
    <name type="scientific">Arabis alpina</name>
    <name type="common">Alpine rock-cress</name>
    <dbReference type="NCBI Taxonomy" id="50452"/>
    <lineage>
        <taxon>Eukaryota</taxon>
        <taxon>Viridiplantae</taxon>
        <taxon>Streptophyta</taxon>
        <taxon>Embryophyta</taxon>
        <taxon>Tracheophyta</taxon>
        <taxon>Spermatophyta</taxon>
        <taxon>Magnoliopsida</taxon>
        <taxon>eudicotyledons</taxon>
        <taxon>Gunneridae</taxon>
        <taxon>Pentapetalae</taxon>
        <taxon>rosids</taxon>
        <taxon>malvids</taxon>
        <taxon>Brassicales</taxon>
        <taxon>Brassicaceae</taxon>
        <taxon>Arabideae</taxon>
        <taxon>Arabis</taxon>
    </lineage>
</organism>
<protein>
    <recommendedName>
        <fullName evidence="9">DNA-directed RNA polymerase I subunit rpa49</fullName>
    </recommendedName>
</protein>
<keyword evidence="5" id="KW-0539">Nucleus</keyword>
<dbReference type="GO" id="GO:0000428">
    <property type="term" value="C:DNA-directed RNA polymerase complex"/>
    <property type="evidence" value="ECO:0007669"/>
    <property type="project" value="UniProtKB-KW"/>
</dbReference>
<dbReference type="InterPro" id="IPR009668">
    <property type="entry name" value="RNA_pol-assoc_fac_A49-like"/>
</dbReference>
<accession>A0A087H9E1</accession>
<dbReference type="AlphaFoldDB" id="A0A087H9E1"/>